<gene>
    <name evidence="5" type="ORF">DF223_09685</name>
</gene>
<dbReference type="InterPro" id="IPR014036">
    <property type="entry name" value="DeoR-like_C"/>
</dbReference>
<dbReference type="InterPro" id="IPR036390">
    <property type="entry name" value="WH_DNA-bd_sf"/>
</dbReference>
<dbReference type="Pfam" id="PF00455">
    <property type="entry name" value="DeoRC"/>
    <property type="match status" value="1"/>
</dbReference>
<keyword evidence="6" id="KW-1185">Reference proteome</keyword>
<dbReference type="Gene3D" id="3.40.50.1360">
    <property type="match status" value="1"/>
</dbReference>
<keyword evidence="3" id="KW-0804">Transcription</keyword>
<dbReference type="EMBL" id="QEFB01000009">
    <property type="protein sequence ID" value="PWC06879.1"/>
    <property type="molecule type" value="Genomic_DNA"/>
</dbReference>
<dbReference type="PANTHER" id="PTHR30363:SF44">
    <property type="entry name" value="AGA OPERON TRANSCRIPTIONAL REPRESSOR-RELATED"/>
    <property type="match status" value="1"/>
</dbReference>
<keyword evidence="1" id="KW-0805">Transcription regulation</keyword>
<reference evidence="6" key="1">
    <citation type="submission" date="2018-04" db="EMBL/GenBank/DDBJ databases">
        <authorList>
            <person name="Liu S."/>
            <person name="Wang Z."/>
            <person name="Li J."/>
        </authorList>
    </citation>
    <scope>NUCLEOTIDE SEQUENCE [LARGE SCALE GENOMIC DNA]</scope>
    <source>
        <strain evidence="6">622</strain>
    </source>
</reference>
<dbReference type="GO" id="GO:0003677">
    <property type="term" value="F:DNA binding"/>
    <property type="evidence" value="ECO:0007669"/>
    <property type="project" value="UniProtKB-KW"/>
</dbReference>
<dbReference type="GO" id="GO:0003700">
    <property type="term" value="F:DNA-binding transcription factor activity"/>
    <property type="evidence" value="ECO:0007669"/>
    <property type="project" value="InterPro"/>
</dbReference>
<dbReference type="SMART" id="SM00420">
    <property type="entry name" value="HTH_DEOR"/>
    <property type="match status" value="1"/>
</dbReference>
<dbReference type="PANTHER" id="PTHR30363">
    <property type="entry name" value="HTH-TYPE TRANSCRIPTIONAL REGULATOR SRLR-RELATED"/>
    <property type="match status" value="1"/>
</dbReference>
<dbReference type="SUPFAM" id="SSF46785">
    <property type="entry name" value="Winged helix' DNA-binding domain"/>
    <property type="match status" value="1"/>
</dbReference>
<protein>
    <submittedName>
        <fullName evidence="5">DeoR family transcriptional regulator</fullName>
    </submittedName>
</protein>
<dbReference type="SMART" id="SM01134">
    <property type="entry name" value="DeoRC"/>
    <property type="match status" value="1"/>
</dbReference>
<evidence type="ECO:0000256" key="1">
    <source>
        <dbReference type="ARBA" id="ARBA00023015"/>
    </source>
</evidence>
<evidence type="ECO:0000256" key="3">
    <source>
        <dbReference type="ARBA" id="ARBA00023163"/>
    </source>
</evidence>
<dbReference type="InterPro" id="IPR001034">
    <property type="entry name" value="DeoR_HTH"/>
</dbReference>
<dbReference type="Gene3D" id="1.10.10.10">
    <property type="entry name" value="Winged helix-like DNA-binding domain superfamily/Winged helix DNA-binding domain"/>
    <property type="match status" value="1"/>
</dbReference>
<accession>A0A2U1TDC2</accession>
<comment type="caution">
    <text evidence="5">The sequence shown here is derived from an EMBL/GenBank/DDBJ whole genome shotgun (WGS) entry which is preliminary data.</text>
</comment>
<sequence>MFRGKAESSSLLPSGGAMSRYDFVREEAILDDLLTKGRVTVNDLATRLGVSAVTVRKDLDLLEQRSLLRRVRGGAVASVPREEDAFESRLRTDAPAKRAIAQAAAALVNDGDVVAIDSSSTTFYLASELTSRTGLVVVTNGIRLASLLMERSDATVILPGGVLRRASGSVVGAFSDVLEGRGRVKTGFFGVSSVSRSLGLLELSTEECVAKRALARSCDAVVGLFAAAKASGFGLHAFADPGQITALYTDDAVDPGFAAGWEGSGVEIAVVPVERNHTTETSEVPA</sequence>
<dbReference type="PRINTS" id="PR00037">
    <property type="entry name" value="HTHLACR"/>
</dbReference>
<dbReference type="Pfam" id="PF08220">
    <property type="entry name" value="HTH_DeoR"/>
    <property type="match status" value="1"/>
</dbReference>
<dbReference type="SUPFAM" id="SSF100950">
    <property type="entry name" value="NagB/RpiA/CoA transferase-like"/>
    <property type="match status" value="1"/>
</dbReference>
<dbReference type="InterPro" id="IPR037171">
    <property type="entry name" value="NagB/RpiA_transferase-like"/>
</dbReference>
<evidence type="ECO:0000313" key="6">
    <source>
        <dbReference type="Proteomes" id="UP000244962"/>
    </source>
</evidence>
<dbReference type="AlphaFoldDB" id="A0A2U1TDC2"/>
<dbReference type="PROSITE" id="PS51000">
    <property type="entry name" value="HTH_DEOR_2"/>
    <property type="match status" value="1"/>
</dbReference>
<evidence type="ECO:0000313" key="5">
    <source>
        <dbReference type="EMBL" id="PWC06879.1"/>
    </source>
</evidence>
<feature type="domain" description="HTH deoR-type" evidence="4">
    <location>
        <begin position="22"/>
        <end position="77"/>
    </location>
</feature>
<evidence type="ECO:0000256" key="2">
    <source>
        <dbReference type="ARBA" id="ARBA00023125"/>
    </source>
</evidence>
<dbReference type="InterPro" id="IPR036388">
    <property type="entry name" value="WH-like_DNA-bd_sf"/>
</dbReference>
<name>A0A2U1TDC2_9MICO</name>
<organism evidence="5 6">
    <name type="scientific">Mycetocola zhujimingii</name>
    <dbReference type="NCBI Taxonomy" id="2079792"/>
    <lineage>
        <taxon>Bacteria</taxon>
        <taxon>Bacillati</taxon>
        <taxon>Actinomycetota</taxon>
        <taxon>Actinomycetes</taxon>
        <taxon>Micrococcales</taxon>
        <taxon>Microbacteriaceae</taxon>
        <taxon>Mycetocola</taxon>
    </lineage>
</organism>
<dbReference type="PROSITE" id="PS00894">
    <property type="entry name" value="HTH_DEOR_1"/>
    <property type="match status" value="1"/>
</dbReference>
<dbReference type="InterPro" id="IPR018356">
    <property type="entry name" value="Tscrpt_reg_HTH_DeoR_CS"/>
</dbReference>
<evidence type="ECO:0000259" key="4">
    <source>
        <dbReference type="PROSITE" id="PS51000"/>
    </source>
</evidence>
<dbReference type="InterPro" id="IPR050313">
    <property type="entry name" value="Carb_Metab_HTH_regulators"/>
</dbReference>
<proteinExistence type="predicted"/>
<dbReference type="Proteomes" id="UP000244962">
    <property type="component" value="Unassembled WGS sequence"/>
</dbReference>
<keyword evidence="2" id="KW-0238">DNA-binding</keyword>